<dbReference type="PANTHER" id="PTHR34217">
    <property type="entry name" value="METAL-DEPENDENT CARBOXYPEPTIDASE"/>
    <property type="match status" value="1"/>
</dbReference>
<keyword evidence="5 6" id="KW-0482">Metalloprotease</keyword>
<dbReference type="RefSeq" id="WP_244752289.1">
    <property type="nucleotide sequence ID" value="NZ_CP095074.1"/>
</dbReference>
<dbReference type="Pfam" id="PF01432">
    <property type="entry name" value="Peptidase_M3"/>
    <property type="match status" value="1"/>
</dbReference>
<dbReference type="InterPro" id="IPR034006">
    <property type="entry name" value="M3B_PepF_2"/>
</dbReference>
<dbReference type="InterPro" id="IPR042088">
    <property type="entry name" value="OligoPept_F_C"/>
</dbReference>
<dbReference type="Gene3D" id="1.20.140.70">
    <property type="entry name" value="Oligopeptidase f, N-terminal domain"/>
    <property type="match status" value="1"/>
</dbReference>
<dbReference type="Gene3D" id="1.10.1370.20">
    <property type="entry name" value="Oligoendopeptidase f, C-terminal domain"/>
    <property type="match status" value="1"/>
</dbReference>
<organism evidence="10 11">
    <name type="scientific">Halobacillus shinanisalinarum</name>
    <dbReference type="NCBI Taxonomy" id="2932258"/>
    <lineage>
        <taxon>Bacteria</taxon>
        <taxon>Bacillati</taxon>
        <taxon>Bacillota</taxon>
        <taxon>Bacilli</taxon>
        <taxon>Bacillales</taxon>
        <taxon>Bacillaceae</taxon>
        <taxon>Halobacillus</taxon>
    </lineage>
</organism>
<evidence type="ECO:0000256" key="3">
    <source>
        <dbReference type="ARBA" id="ARBA00022801"/>
    </source>
</evidence>
<name>A0ABY4GWY1_9BACI</name>
<comment type="similarity">
    <text evidence="6">Belongs to the peptidase M3 family.</text>
</comment>
<evidence type="ECO:0000259" key="8">
    <source>
        <dbReference type="Pfam" id="PF01432"/>
    </source>
</evidence>
<keyword evidence="3 6" id="KW-0378">Hydrolase</keyword>
<keyword evidence="2 6" id="KW-0479">Metal-binding</keyword>
<evidence type="ECO:0000259" key="9">
    <source>
        <dbReference type="Pfam" id="PF08439"/>
    </source>
</evidence>
<evidence type="ECO:0000313" key="11">
    <source>
        <dbReference type="Proteomes" id="UP000831880"/>
    </source>
</evidence>
<accession>A0ABY4GWY1</accession>
<evidence type="ECO:0000256" key="6">
    <source>
        <dbReference type="RuleBase" id="RU003435"/>
    </source>
</evidence>
<dbReference type="PANTHER" id="PTHR34217:SF1">
    <property type="entry name" value="CARBOXYPEPTIDASE 1"/>
    <property type="match status" value="1"/>
</dbReference>
<dbReference type="Proteomes" id="UP000831880">
    <property type="component" value="Chromosome"/>
</dbReference>
<feature type="domain" description="Peptidase M3A/M3B catalytic" evidence="8">
    <location>
        <begin position="195"/>
        <end position="565"/>
    </location>
</feature>
<evidence type="ECO:0000256" key="2">
    <source>
        <dbReference type="ARBA" id="ARBA00022723"/>
    </source>
</evidence>
<sequence>MKQLIGQNWKLDSLYPNHSGKLEEQLSTLSQQIDQLHLNLKKTETAQDFLPLFPMIETVINGCLEVDDFLICVSSDDVNNAKAGKLLNESTAVRTRFDAFLLELDHLLSSLSEQEWKELLQYEQIQPGQFFLEERTRLYKDKLPLNMEKLITTLSTNGFAGWEDHHNHTLGRLKVPVGEDETLSAGQALNKVMFANDRMVRLQTNQALEEVCEQNKDAFATILNRIMGFRLDVYQQRGWKDPLKELLDQNRIKQQTLKTMMTKIKQNKEMVNTFLKRKAELNQLYKLAWHDFFAPSFTPKNQLTYTEAVDLILYHFYNFSDKLGDFAKQAFENGWVEAEDRTNKAPGAFCASLPLAKESRVFLTFSGSYQDVVTLAHELGHAYHNYILHEESAFSQQTCTSVAETASTFTENLVLDAAINKAEKEEKLSLLEMKITNGLKYLTMIPAMFEFEQKLYQKRQTGLVSADEIGNLMVEVERDLYGETVDEFDRYRWMTVSHFYDTEQAFFNIPYTIGYLFSNGVYAMSKSQGAAFPQQYDELLRNSGSMTTEQLAKYFLDQDLEEGDFWEASIQPIRDAIEEYLFLTKDRIQ</sequence>
<evidence type="ECO:0000256" key="4">
    <source>
        <dbReference type="ARBA" id="ARBA00022833"/>
    </source>
</evidence>
<evidence type="ECO:0000256" key="7">
    <source>
        <dbReference type="SAM" id="Coils"/>
    </source>
</evidence>
<keyword evidence="7" id="KW-0175">Coiled coil</keyword>
<protein>
    <submittedName>
        <fullName evidence="10">M3 family oligoendopeptidase</fullName>
    </submittedName>
</protein>
<keyword evidence="1 6" id="KW-0645">Protease</keyword>
<dbReference type="CDD" id="cd09607">
    <property type="entry name" value="M3B_PepF"/>
    <property type="match status" value="1"/>
</dbReference>
<reference evidence="10 11" key="1">
    <citation type="submission" date="2022-04" db="EMBL/GenBank/DDBJ databases">
        <title>Halobacillus sp. isolated from saltern.</title>
        <authorList>
            <person name="Won M."/>
            <person name="Lee C.-M."/>
            <person name="Woen H.-Y."/>
            <person name="Kwon S.-W."/>
        </authorList>
    </citation>
    <scope>NUCLEOTIDE SEQUENCE [LARGE SCALE GENOMIC DNA]</scope>
    <source>
        <strain evidence="10 11">SSTM10-2</strain>
    </source>
</reference>
<dbReference type="InterPro" id="IPR001333">
    <property type="entry name" value="Peptidase_M32_Taq"/>
</dbReference>
<evidence type="ECO:0000256" key="5">
    <source>
        <dbReference type="ARBA" id="ARBA00023049"/>
    </source>
</evidence>
<keyword evidence="4 6" id="KW-0862">Zinc</keyword>
<comment type="cofactor">
    <cofactor evidence="6">
        <name>Zn(2+)</name>
        <dbReference type="ChEBI" id="CHEBI:29105"/>
    </cofactor>
    <text evidence="6">Binds 1 zinc ion.</text>
</comment>
<dbReference type="Pfam" id="PF08439">
    <property type="entry name" value="Peptidase_M3_N"/>
    <property type="match status" value="1"/>
</dbReference>
<dbReference type="SUPFAM" id="SSF55486">
    <property type="entry name" value="Metalloproteases ('zincins'), catalytic domain"/>
    <property type="match status" value="1"/>
</dbReference>
<dbReference type="EMBL" id="CP095074">
    <property type="protein sequence ID" value="UOQ92681.1"/>
    <property type="molecule type" value="Genomic_DNA"/>
</dbReference>
<feature type="domain" description="Oligopeptidase F N-terminal" evidence="9">
    <location>
        <begin position="109"/>
        <end position="174"/>
    </location>
</feature>
<feature type="coiled-coil region" evidence="7">
    <location>
        <begin position="19"/>
        <end position="46"/>
    </location>
</feature>
<dbReference type="InterPro" id="IPR013647">
    <property type="entry name" value="OligopepF_N_dom"/>
</dbReference>
<keyword evidence="11" id="KW-1185">Reference proteome</keyword>
<evidence type="ECO:0000256" key="1">
    <source>
        <dbReference type="ARBA" id="ARBA00022670"/>
    </source>
</evidence>
<evidence type="ECO:0000313" key="10">
    <source>
        <dbReference type="EMBL" id="UOQ92681.1"/>
    </source>
</evidence>
<dbReference type="InterPro" id="IPR001567">
    <property type="entry name" value="Pept_M3A_M3B_dom"/>
</dbReference>
<proteinExistence type="inferred from homology"/>
<gene>
    <name evidence="10" type="ORF">MUO14_20020</name>
</gene>